<feature type="transmembrane region" description="Helical" evidence="3">
    <location>
        <begin position="12"/>
        <end position="29"/>
    </location>
</feature>
<dbReference type="NCBIfam" id="TIGR01076">
    <property type="entry name" value="sortase_fam"/>
    <property type="match status" value="1"/>
</dbReference>
<dbReference type="InterPro" id="IPR042000">
    <property type="entry name" value="Sortase_D_2"/>
</dbReference>
<dbReference type="AlphaFoldDB" id="A0A559JX94"/>
<comment type="caution">
    <text evidence="4">The sequence shown here is derived from an EMBL/GenBank/DDBJ whole genome shotgun (WGS) entry which is preliminary data.</text>
</comment>
<dbReference type="Gene3D" id="2.40.260.10">
    <property type="entry name" value="Sortase"/>
    <property type="match status" value="1"/>
</dbReference>
<gene>
    <name evidence="4" type="ORF">FPZ45_02710</name>
</gene>
<feature type="active site" description="Proton donor/acceptor" evidence="2">
    <location>
        <position position="145"/>
    </location>
</feature>
<keyword evidence="3" id="KW-0472">Membrane</keyword>
<feature type="active site" description="Acyl-thioester intermediate" evidence="2">
    <location>
        <position position="207"/>
    </location>
</feature>
<dbReference type="Pfam" id="PF04203">
    <property type="entry name" value="Sortase"/>
    <property type="match status" value="1"/>
</dbReference>
<keyword evidence="1" id="KW-0378">Hydrolase</keyword>
<dbReference type="Proteomes" id="UP000316330">
    <property type="component" value="Unassembled WGS sequence"/>
</dbReference>
<dbReference type="EMBL" id="VNJJ01000001">
    <property type="protein sequence ID" value="TVY04508.1"/>
    <property type="molecule type" value="Genomic_DNA"/>
</dbReference>
<evidence type="ECO:0000256" key="2">
    <source>
        <dbReference type="PIRSR" id="PIRSR605754-1"/>
    </source>
</evidence>
<keyword evidence="3" id="KW-0812">Transmembrane</keyword>
<evidence type="ECO:0000256" key="3">
    <source>
        <dbReference type="SAM" id="Phobius"/>
    </source>
</evidence>
<sequence length="225" mass="25095">MKSFRRNEVRKLPYILIAVGIMLLAFPAAREFYYDWKQQHLLDDIADDLSKQRLSNERLHSEYDRLAFLFDEHSQEPSASPVSAPSDVEAPQMDGNVIAIVSIDKIDLKLPVLEGATKQNMNVGATHLTETALLGAPGNAAIAAHRARTKGRLFNRLGEVEVGDRIAIQTADDKFVYDVSNIKRVEPTDLSVLENEGDESILTLITCDPLVNPTHRLIVQAHLIE</sequence>
<evidence type="ECO:0000256" key="1">
    <source>
        <dbReference type="ARBA" id="ARBA00022801"/>
    </source>
</evidence>
<evidence type="ECO:0000313" key="4">
    <source>
        <dbReference type="EMBL" id="TVY04508.1"/>
    </source>
</evidence>
<dbReference type="GO" id="GO:0016787">
    <property type="term" value="F:hydrolase activity"/>
    <property type="evidence" value="ECO:0007669"/>
    <property type="project" value="UniProtKB-KW"/>
</dbReference>
<proteinExistence type="predicted"/>
<protein>
    <submittedName>
        <fullName evidence="4">Class D sortase</fullName>
    </submittedName>
</protein>
<dbReference type="OrthoDB" id="154054at2"/>
<keyword evidence="3" id="KW-1133">Transmembrane helix</keyword>
<reference evidence="4 5" key="1">
    <citation type="submission" date="2019-07" db="EMBL/GenBank/DDBJ databases">
        <authorList>
            <person name="Kim J."/>
        </authorList>
    </citation>
    <scope>NUCLEOTIDE SEQUENCE [LARGE SCALE GENOMIC DNA]</scope>
    <source>
        <strain evidence="4 5">G13</strain>
    </source>
</reference>
<organism evidence="4 5">
    <name type="scientific">Cohnella terricola</name>
    <dbReference type="NCBI Taxonomy" id="1289167"/>
    <lineage>
        <taxon>Bacteria</taxon>
        <taxon>Bacillati</taxon>
        <taxon>Bacillota</taxon>
        <taxon>Bacilli</taxon>
        <taxon>Bacillales</taxon>
        <taxon>Paenibacillaceae</taxon>
        <taxon>Cohnella</taxon>
    </lineage>
</organism>
<dbReference type="SUPFAM" id="SSF63817">
    <property type="entry name" value="Sortase"/>
    <property type="match status" value="1"/>
</dbReference>
<accession>A0A559JX94</accession>
<dbReference type="CDD" id="cd06166">
    <property type="entry name" value="Sortase_D_2"/>
    <property type="match status" value="1"/>
</dbReference>
<dbReference type="InterPro" id="IPR023365">
    <property type="entry name" value="Sortase_dom-sf"/>
</dbReference>
<evidence type="ECO:0000313" key="5">
    <source>
        <dbReference type="Proteomes" id="UP000316330"/>
    </source>
</evidence>
<keyword evidence="5" id="KW-1185">Reference proteome</keyword>
<name>A0A559JX94_9BACL</name>
<dbReference type="InterPro" id="IPR005754">
    <property type="entry name" value="Sortase"/>
</dbReference>